<feature type="signal peptide" evidence="4">
    <location>
        <begin position="1"/>
        <end position="26"/>
    </location>
</feature>
<evidence type="ECO:0000256" key="3">
    <source>
        <dbReference type="SAM" id="Phobius"/>
    </source>
</evidence>
<dbReference type="InterPro" id="IPR013162">
    <property type="entry name" value="CD80_C2-set"/>
</dbReference>
<feature type="domain" description="Ig-like" evidence="5">
    <location>
        <begin position="41"/>
        <end position="128"/>
    </location>
</feature>
<feature type="chain" id="PRO_5039890730" description="Ig-like domain-containing protein" evidence="4">
    <location>
        <begin position="27"/>
        <end position="303"/>
    </location>
</feature>
<dbReference type="InterPro" id="IPR013783">
    <property type="entry name" value="Ig-like_fold"/>
</dbReference>
<feature type="compositionally biased region" description="Basic and acidic residues" evidence="2">
    <location>
        <begin position="256"/>
        <end position="271"/>
    </location>
</feature>
<proteinExistence type="predicted"/>
<evidence type="ECO:0000313" key="6">
    <source>
        <dbReference type="EMBL" id="KAG5677790.1"/>
    </source>
</evidence>
<evidence type="ECO:0000313" key="7">
    <source>
        <dbReference type="Proteomes" id="UP001107558"/>
    </source>
</evidence>
<feature type="transmembrane region" description="Helical" evidence="3">
    <location>
        <begin position="281"/>
        <end position="302"/>
    </location>
</feature>
<dbReference type="OrthoDB" id="10015491at2759"/>
<reference evidence="6" key="1">
    <citation type="submission" date="2021-03" db="EMBL/GenBank/DDBJ databases">
        <title>Chromosome level genome of the anhydrobiotic midge Polypedilum vanderplanki.</title>
        <authorList>
            <person name="Yoshida Y."/>
            <person name="Kikawada T."/>
            <person name="Gusev O."/>
        </authorList>
    </citation>
    <scope>NUCLEOTIDE SEQUENCE</scope>
    <source>
        <strain evidence="6">NIAS01</strain>
        <tissue evidence="6">Whole body or cell culture</tissue>
    </source>
</reference>
<dbReference type="Gene3D" id="2.60.40.10">
    <property type="entry name" value="Immunoglobulins"/>
    <property type="match status" value="2"/>
</dbReference>
<dbReference type="GO" id="GO:0008045">
    <property type="term" value="P:motor neuron axon guidance"/>
    <property type="evidence" value="ECO:0007669"/>
    <property type="project" value="TreeGrafter"/>
</dbReference>
<dbReference type="Pfam" id="PF13895">
    <property type="entry name" value="Ig_2"/>
    <property type="match status" value="1"/>
</dbReference>
<dbReference type="EMBL" id="JADBJN010000002">
    <property type="protein sequence ID" value="KAG5677790.1"/>
    <property type="molecule type" value="Genomic_DNA"/>
</dbReference>
<protein>
    <recommendedName>
        <fullName evidence="5">Ig-like domain-containing protein</fullName>
    </recommendedName>
</protein>
<dbReference type="InterPro" id="IPR036179">
    <property type="entry name" value="Ig-like_dom_sf"/>
</dbReference>
<dbReference type="Proteomes" id="UP001107558">
    <property type="component" value="Chromosome 2"/>
</dbReference>
<dbReference type="Pfam" id="PF08205">
    <property type="entry name" value="C2-set_2"/>
    <property type="match status" value="1"/>
</dbReference>
<dbReference type="PANTHER" id="PTHR21261">
    <property type="entry name" value="BEAT PROTEIN"/>
    <property type="match status" value="1"/>
</dbReference>
<sequence>MDISHRNSYGFAILLFIVLIQDFTESLRLTEVRIPNHVIRNNSVRLECHFDMNGEALYSVKWYKDGYEFYRYVPRDHPPAQVFEQNGIYVNLHNSTDNQVVLENVTLASTGRYRCEVSAEAPSFQTVSDHGDMVVVATPENGPIITGGKARYQIGDMVRLNCTSGRSKPAAHLQWFINSEPAEQGLTRHYETLVTGREGLETTTLGLEFRVRPRHFKKGDMKLKCLATIASIYWKSNEESVEGDRPLRTPYSSPIESRESVPPHSSSKADRVQASSSSKNVSIFISSVLIKTILFIISSAFFR</sequence>
<dbReference type="InterPro" id="IPR007110">
    <property type="entry name" value="Ig-like_dom"/>
</dbReference>
<dbReference type="FunFam" id="2.60.40.10:FF:000437">
    <property type="entry name" value="Beat-IIIc, isoform A"/>
    <property type="match status" value="1"/>
</dbReference>
<dbReference type="SUPFAM" id="SSF48726">
    <property type="entry name" value="Immunoglobulin"/>
    <property type="match status" value="1"/>
</dbReference>
<keyword evidence="3" id="KW-0472">Membrane</keyword>
<evidence type="ECO:0000256" key="2">
    <source>
        <dbReference type="SAM" id="MobiDB-lite"/>
    </source>
</evidence>
<evidence type="ECO:0000256" key="4">
    <source>
        <dbReference type="SAM" id="SignalP"/>
    </source>
</evidence>
<organism evidence="6 7">
    <name type="scientific">Polypedilum vanderplanki</name>
    <name type="common">Sleeping chironomid midge</name>
    <dbReference type="NCBI Taxonomy" id="319348"/>
    <lineage>
        <taxon>Eukaryota</taxon>
        <taxon>Metazoa</taxon>
        <taxon>Ecdysozoa</taxon>
        <taxon>Arthropoda</taxon>
        <taxon>Hexapoda</taxon>
        <taxon>Insecta</taxon>
        <taxon>Pterygota</taxon>
        <taxon>Neoptera</taxon>
        <taxon>Endopterygota</taxon>
        <taxon>Diptera</taxon>
        <taxon>Nematocera</taxon>
        <taxon>Chironomoidea</taxon>
        <taxon>Chironomidae</taxon>
        <taxon>Chironominae</taxon>
        <taxon>Polypedilum</taxon>
        <taxon>Polypedilum</taxon>
    </lineage>
</organism>
<keyword evidence="4" id="KW-0732">Signal</keyword>
<name>A0A9J6C818_POLVA</name>
<evidence type="ECO:0000259" key="5">
    <source>
        <dbReference type="PROSITE" id="PS50835"/>
    </source>
</evidence>
<keyword evidence="3" id="KW-0812">Transmembrane</keyword>
<dbReference type="PROSITE" id="PS50835">
    <property type="entry name" value="IG_LIKE"/>
    <property type="match status" value="1"/>
</dbReference>
<accession>A0A9J6C818</accession>
<comment type="caution">
    <text evidence="6">The sequence shown here is derived from an EMBL/GenBank/DDBJ whole genome shotgun (WGS) entry which is preliminary data.</text>
</comment>
<keyword evidence="3" id="KW-1133">Transmembrane helix</keyword>
<dbReference type="PANTHER" id="PTHR21261:SF15">
    <property type="entry name" value="BEATEN PATH IIIA, ISOFORM D-RELATED"/>
    <property type="match status" value="1"/>
</dbReference>
<dbReference type="CDD" id="cd00096">
    <property type="entry name" value="Ig"/>
    <property type="match status" value="1"/>
</dbReference>
<evidence type="ECO:0000256" key="1">
    <source>
        <dbReference type="ARBA" id="ARBA00023157"/>
    </source>
</evidence>
<dbReference type="FunFam" id="2.60.40.10:FF:001634">
    <property type="entry name" value="Beat-IIIc, isoform B"/>
    <property type="match status" value="1"/>
</dbReference>
<gene>
    <name evidence="6" type="ORF">PVAND_007520</name>
</gene>
<feature type="region of interest" description="Disordered" evidence="2">
    <location>
        <begin position="242"/>
        <end position="273"/>
    </location>
</feature>
<dbReference type="AlphaFoldDB" id="A0A9J6C818"/>
<keyword evidence="7" id="KW-1185">Reference proteome</keyword>
<keyword evidence="1" id="KW-1015">Disulfide bond</keyword>